<proteinExistence type="predicted"/>
<comment type="caution">
    <text evidence="2">The sequence shown here is derived from an EMBL/GenBank/DDBJ whole genome shotgun (WGS) entry which is preliminary data.</text>
</comment>
<keyword evidence="3" id="KW-1185">Reference proteome</keyword>
<evidence type="ECO:0000313" key="2">
    <source>
        <dbReference type="EMBL" id="ORZ03425.1"/>
    </source>
</evidence>
<gene>
    <name evidence="2" type="ORF">BCR43DRAFT_520572</name>
</gene>
<evidence type="ECO:0000313" key="3">
    <source>
        <dbReference type="Proteomes" id="UP000242180"/>
    </source>
</evidence>
<feature type="signal peptide" evidence="1">
    <location>
        <begin position="1"/>
        <end position="20"/>
    </location>
</feature>
<dbReference type="InParanoid" id="A0A1X2HV00"/>
<name>A0A1X2HV00_SYNRA</name>
<keyword evidence="1" id="KW-0732">Signal</keyword>
<dbReference type="EMBL" id="MCGN01000001">
    <property type="protein sequence ID" value="ORZ03425.1"/>
    <property type="molecule type" value="Genomic_DNA"/>
</dbReference>
<organism evidence="2 3">
    <name type="scientific">Syncephalastrum racemosum</name>
    <name type="common">Filamentous fungus</name>
    <dbReference type="NCBI Taxonomy" id="13706"/>
    <lineage>
        <taxon>Eukaryota</taxon>
        <taxon>Fungi</taxon>
        <taxon>Fungi incertae sedis</taxon>
        <taxon>Mucoromycota</taxon>
        <taxon>Mucoromycotina</taxon>
        <taxon>Mucoromycetes</taxon>
        <taxon>Mucorales</taxon>
        <taxon>Syncephalastraceae</taxon>
        <taxon>Syncephalastrum</taxon>
    </lineage>
</organism>
<protein>
    <submittedName>
        <fullName evidence="2">Uncharacterized protein</fullName>
    </submittedName>
</protein>
<accession>A0A1X2HV00</accession>
<dbReference type="Proteomes" id="UP000242180">
    <property type="component" value="Unassembled WGS sequence"/>
</dbReference>
<sequence>MQFSTLFLAIAAVMAVNVSATERYYNEQNCKLVDANSEFAETSGILNNLLAHGLLNDNSQRSSSFVVCDD</sequence>
<reference evidence="2 3" key="1">
    <citation type="submission" date="2016-07" db="EMBL/GenBank/DDBJ databases">
        <title>Pervasive Adenine N6-methylation of Active Genes in Fungi.</title>
        <authorList>
            <consortium name="DOE Joint Genome Institute"/>
            <person name="Mondo S.J."/>
            <person name="Dannebaum R.O."/>
            <person name="Kuo R.C."/>
            <person name="Labutti K."/>
            <person name="Haridas S."/>
            <person name="Kuo A."/>
            <person name="Salamov A."/>
            <person name="Ahrendt S.R."/>
            <person name="Lipzen A."/>
            <person name="Sullivan W."/>
            <person name="Andreopoulos W.B."/>
            <person name="Clum A."/>
            <person name="Lindquist E."/>
            <person name="Daum C."/>
            <person name="Ramamoorthy G.K."/>
            <person name="Gryganskyi A."/>
            <person name="Culley D."/>
            <person name="Magnuson J.K."/>
            <person name="James T.Y."/>
            <person name="O'Malley M.A."/>
            <person name="Stajich J.E."/>
            <person name="Spatafora J.W."/>
            <person name="Visel A."/>
            <person name="Grigoriev I.V."/>
        </authorList>
    </citation>
    <scope>NUCLEOTIDE SEQUENCE [LARGE SCALE GENOMIC DNA]</scope>
    <source>
        <strain evidence="2 3">NRRL 2496</strain>
    </source>
</reference>
<dbReference type="AlphaFoldDB" id="A0A1X2HV00"/>
<feature type="chain" id="PRO_5011964859" evidence="1">
    <location>
        <begin position="21"/>
        <end position="70"/>
    </location>
</feature>
<evidence type="ECO:0000256" key="1">
    <source>
        <dbReference type="SAM" id="SignalP"/>
    </source>
</evidence>